<dbReference type="Gene3D" id="3.40.525.10">
    <property type="entry name" value="CRAL-TRIO lipid binding domain"/>
    <property type="match status" value="1"/>
</dbReference>
<evidence type="ECO:0000313" key="3">
    <source>
        <dbReference type="EMBL" id="EAS06000.2"/>
    </source>
</evidence>
<dbReference type="eggNOG" id="KOG1471">
    <property type="taxonomic scope" value="Eukaryota"/>
</dbReference>
<reference evidence="4" key="1">
    <citation type="journal article" date="2006" name="PLoS Biol.">
        <title>Macronuclear genome sequence of the ciliate Tetrahymena thermophila, a model eukaryote.</title>
        <authorList>
            <person name="Eisen J.A."/>
            <person name="Coyne R.S."/>
            <person name="Wu M."/>
            <person name="Wu D."/>
            <person name="Thiagarajan M."/>
            <person name="Wortman J.R."/>
            <person name="Badger J.H."/>
            <person name="Ren Q."/>
            <person name="Amedeo P."/>
            <person name="Jones K.M."/>
            <person name="Tallon L.J."/>
            <person name="Delcher A.L."/>
            <person name="Salzberg S.L."/>
            <person name="Silva J.C."/>
            <person name="Haas B.J."/>
            <person name="Majoros W.H."/>
            <person name="Farzad M."/>
            <person name="Carlton J.M."/>
            <person name="Smith R.K. Jr."/>
            <person name="Garg J."/>
            <person name="Pearlman R.E."/>
            <person name="Karrer K.M."/>
            <person name="Sun L."/>
            <person name="Manning G."/>
            <person name="Elde N.C."/>
            <person name="Turkewitz A.P."/>
            <person name="Asai D.J."/>
            <person name="Wilkes D.E."/>
            <person name="Wang Y."/>
            <person name="Cai H."/>
            <person name="Collins K."/>
            <person name="Stewart B.A."/>
            <person name="Lee S.R."/>
            <person name="Wilamowska K."/>
            <person name="Weinberg Z."/>
            <person name="Ruzzo W.L."/>
            <person name="Wloga D."/>
            <person name="Gaertig J."/>
            <person name="Frankel J."/>
            <person name="Tsao C.-C."/>
            <person name="Gorovsky M.A."/>
            <person name="Keeling P.J."/>
            <person name="Waller R.F."/>
            <person name="Patron N.J."/>
            <person name="Cherry J.M."/>
            <person name="Stover N.A."/>
            <person name="Krieger C.J."/>
            <person name="del Toro C."/>
            <person name="Ryder H.F."/>
            <person name="Williamson S.C."/>
            <person name="Barbeau R.A."/>
            <person name="Hamilton E.P."/>
            <person name="Orias E."/>
        </authorList>
    </citation>
    <scope>NUCLEOTIDE SEQUENCE [LARGE SCALE GENOMIC DNA]</scope>
    <source>
        <strain evidence="4">SB210</strain>
    </source>
</reference>
<dbReference type="InterPro" id="IPR036273">
    <property type="entry name" value="CRAL/TRIO_N_dom_sf"/>
</dbReference>
<feature type="compositionally biased region" description="Polar residues" evidence="1">
    <location>
        <begin position="474"/>
        <end position="511"/>
    </location>
</feature>
<dbReference type="SUPFAM" id="SSF46938">
    <property type="entry name" value="CRAL/TRIO N-terminal domain"/>
    <property type="match status" value="1"/>
</dbReference>
<dbReference type="InterPro" id="IPR036865">
    <property type="entry name" value="CRAL-TRIO_dom_sf"/>
</dbReference>
<gene>
    <name evidence="3" type="ORF">TTHERM_00780890</name>
</gene>
<dbReference type="InParanoid" id="I7MAS6"/>
<dbReference type="PROSITE" id="PS50191">
    <property type="entry name" value="CRAL_TRIO"/>
    <property type="match status" value="1"/>
</dbReference>
<dbReference type="KEGG" id="tet:TTHERM_00780890"/>
<dbReference type="SMART" id="SM00516">
    <property type="entry name" value="SEC14"/>
    <property type="match status" value="1"/>
</dbReference>
<proteinExistence type="predicted"/>
<accession>I7MAS6</accession>
<dbReference type="RefSeq" id="XP_001026245.2">
    <property type="nucleotide sequence ID" value="XM_001026245.2"/>
</dbReference>
<protein>
    <submittedName>
        <fullName evidence="3">CRAL TRIO domain protein</fullName>
    </submittedName>
</protein>
<dbReference type="STRING" id="312017.I7MAS6"/>
<dbReference type="PANTHER" id="PTHR46818">
    <property type="entry name" value="DOMAIN-CONTAINING PROTEIN, PUTATIVE-RELATED"/>
    <property type="match status" value="1"/>
</dbReference>
<dbReference type="PANTHER" id="PTHR46818:SF1">
    <property type="entry name" value="CHROMOSOME UNDETERMINED SCAFFOLD_125, WHOLE GENOME SHOTGUN SEQUENCE"/>
    <property type="match status" value="1"/>
</dbReference>
<keyword evidence="4" id="KW-1185">Reference proteome</keyword>
<feature type="region of interest" description="Disordered" evidence="1">
    <location>
        <begin position="461"/>
        <end position="511"/>
    </location>
</feature>
<feature type="compositionally biased region" description="Polar residues" evidence="1">
    <location>
        <begin position="400"/>
        <end position="409"/>
    </location>
</feature>
<feature type="compositionally biased region" description="Basic and acidic residues" evidence="1">
    <location>
        <begin position="412"/>
        <end position="432"/>
    </location>
</feature>
<sequence>MDQAYLDVMVLELNPLMPPQAFYYFPKEQEIKIGVKEKALRRIFQGQVEFDDFENSQIEKMKKYLAKHNVVIPEWWEDGHILRFLYANQFKNEKTLKTIKSHSEWRLKTLPIEYKDSIEKYLMKGVFYMHGRDHRYRPIIIIDVSKINVHEIKIEEILESMTYFFEFILKYAMLPGQIENWVVIMNLNKIGVSSLPIQALKSLMTYLSSNYRSRMFATYVINTPTSIFLPWSIIKGFLEEATIQKINFSKDGIPEKLFKHTHKSQVEQKFGGTAPITNEYWPPKEISSDYQLSDENKDGLFISQKQYYDLWEAGKLKKNIVCQNYLQSRHNKVPMNQININILENSVINLSMSNLPNRSNLNIQNQNELAKSLFFKIDSAPKSQVNRNRQMSQSISQMIKSTMNQQQMFDSRGTDKQASSKDLKEAVNKDDLQNSGQKIESLSLSSYQQKIERSQEKAVKIQQTNEQVTREQKNSTSSIHKTTLNETNKSSLLNQKNPQTSILSQESTTNNKIIKEQPETIQEQMLLENSQGSFQIDIPNEDLNVNLFSNLSRNIKTNYRQGKSIMNKLNNMLNSQV</sequence>
<dbReference type="SUPFAM" id="SSF52087">
    <property type="entry name" value="CRAL/TRIO domain"/>
    <property type="match status" value="1"/>
</dbReference>
<name>I7MAS6_TETTS</name>
<dbReference type="GeneID" id="7830743"/>
<feature type="region of interest" description="Disordered" evidence="1">
    <location>
        <begin position="400"/>
        <end position="438"/>
    </location>
</feature>
<evidence type="ECO:0000256" key="1">
    <source>
        <dbReference type="SAM" id="MobiDB-lite"/>
    </source>
</evidence>
<dbReference type="OrthoDB" id="75724at2759"/>
<organism evidence="3 4">
    <name type="scientific">Tetrahymena thermophila (strain SB210)</name>
    <dbReference type="NCBI Taxonomy" id="312017"/>
    <lineage>
        <taxon>Eukaryota</taxon>
        <taxon>Sar</taxon>
        <taxon>Alveolata</taxon>
        <taxon>Ciliophora</taxon>
        <taxon>Intramacronucleata</taxon>
        <taxon>Oligohymenophorea</taxon>
        <taxon>Hymenostomatida</taxon>
        <taxon>Tetrahymenina</taxon>
        <taxon>Tetrahymenidae</taxon>
        <taxon>Tetrahymena</taxon>
    </lineage>
</organism>
<dbReference type="CDD" id="cd00170">
    <property type="entry name" value="SEC14"/>
    <property type="match status" value="1"/>
</dbReference>
<dbReference type="EMBL" id="GG662313">
    <property type="protein sequence ID" value="EAS06000.2"/>
    <property type="molecule type" value="Genomic_DNA"/>
</dbReference>
<evidence type="ECO:0000313" key="4">
    <source>
        <dbReference type="Proteomes" id="UP000009168"/>
    </source>
</evidence>
<dbReference type="Pfam" id="PF00650">
    <property type="entry name" value="CRAL_TRIO"/>
    <property type="match status" value="1"/>
</dbReference>
<dbReference type="Proteomes" id="UP000009168">
    <property type="component" value="Unassembled WGS sequence"/>
</dbReference>
<evidence type="ECO:0000259" key="2">
    <source>
        <dbReference type="PROSITE" id="PS50191"/>
    </source>
</evidence>
<dbReference type="AlphaFoldDB" id="I7MAS6"/>
<dbReference type="InterPro" id="IPR001251">
    <property type="entry name" value="CRAL-TRIO_dom"/>
</dbReference>
<feature type="domain" description="CRAL-TRIO" evidence="2">
    <location>
        <begin position="114"/>
        <end position="278"/>
    </location>
</feature>